<evidence type="ECO:0000256" key="2">
    <source>
        <dbReference type="SAM" id="Phobius"/>
    </source>
</evidence>
<feature type="coiled-coil region" evidence="1">
    <location>
        <begin position="37"/>
        <end position="64"/>
    </location>
</feature>
<dbReference type="Gene3D" id="3.30.450.20">
    <property type="entry name" value="PAS domain"/>
    <property type="match status" value="1"/>
</dbReference>
<dbReference type="NCBIfam" id="TIGR00229">
    <property type="entry name" value="sensory_box"/>
    <property type="match status" value="1"/>
</dbReference>
<dbReference type="InterPro" id="IPR029787">
    <property type="entry name" value="Nucleotide_cyclase"/>
</dbReference>
<feature type="domain" description="PAC" evidence="4">
    <location>
        <begin position="150"/>
        <end position="202"/>
    </location>
</feature>
<dbReference type="PROSITE" id="PS50883">
    <property type="entry name" value="EAL"/>
    <property type="match status" value="1"/>
</dbReference>
<evidence type="ECO:0000259" key="3">
    <source>
        <dbReference type="PROSITE" id="PS50112"/>
    </source>
</evidence>
<dbReference type="SMART" id="SM00267">
    <property type="entry name" value="GGDEF"/>
    <property type="match status" value="1"/>
</dbReference>
<keyword evidence="1" id="KW-0175">Coiled coil</keyword>
<dbReference type="Gene3D" id="3.30.70.270">
    <property type="match status" value="1"/>
</dbReference>
<dbReference type="InterPro" id="IPR000700">
    <property type="entry name" value="PAS-assoc_C"/>
</dbReference>
<dbReference type="Pfam" id="PF00990">
    <property type="entry name" value="GGDEF"/>
    <property type="match status" value="1"/>
</dbReference>
<dbReference type="SMART" id="SM00091">
    <property type="entry name" value="PAS"/>
    <property type="match status" value="1"/>
</dbReference>
<comment type="caution">
    <text evidence="7">The sequence shown here is derived from an EMBL/GenBank/DDBJ whole genome shotgun (WGS) entry which is preliminary data.</text>
</comment>
<proteinExistence type="predicted"/>
<evidence type="ECO:0000259" key="4">
    <source>
        <dbReference type="PROSITE" id="PS50113"/>
    </source>
</evidence>
<dbReference type="Proteomes" id="UP000245702">
    <property type="component" value="Unassembled WGS sequence"/>
</dbReference>
<dbReference type="InterPro" id="IPR000160">
    <property type="entry name" value="GGDEF_dom"/>
</dbReference>
<dbReference type="PROSITE" id="PS50112">
    <property type="entry name" value="PAS"/>
    <property type="match status" value="1"/>
</dbReference>
<dbReference type="CDD" id="cd00130">
    <property type="entry name" value="PAS"/>
    <property type="match status" value="1"/>
</dbReference>
<dbReference type="InterPro" id="IPR035965">
    <property type="entry name" value="PAS-like_dom_sf"/>
</dbReference>
<feature type="domain" description="GGDEF" evidence="6">
    <location>
        <begin position="234"/>
        <end position="367"/>
    </location>
</feature>
<dbReference type="SUPFAM" id="SSF141868">
    <property type="entry name" value="EAL domain-like"/>
    <property type="match status" value="1"/>
</dbReference>
<dbReference type="Pfam" id="PF00563">
    <property type="entry name" value="EAL"/>
    <property type="match status" value="1"/>
</dbReference>
<keyword evidence="2" id="KW-0812">Transmembrane</keyword>
<feature type="domain" description="EAL" evidence="5">
    <location>
        <begin position="376"/>
        <end position="630"/>
    </location>
</feature>
<dbReference type="InterPro" id="IPR001610">
    <property type="entry name" value="PAC"/>
</dbReference>
<keyword evidence="2" id="KW-0472">Membrane</keyword>
<feature type="transmembrane region" description="Helical" evidence="2">
    <location>
        <begin position="6"/>
        <end position="25"/>
    </location>
</feature>
<dbReference type="EMBL" id="FCOW01000007">
    <property type="protein sequence ID" value="CVK19076.1"/>
    <property type="molecule type" value="Genomic_DNA"/>
</dbReference>
<keyword evidence="2" id="KW-1133">Transmembrane helix</keyword>
<dbReference type="PANTHER" id="PTHR44757">
    <property type="entry name" value="DIGUANYLATE CYCLASE DGCP"/>
    <property type="match status" value="1"/>
</dbReference>
<sequence>MANGFDFGISVIIVLLILIDVYLVVRINKHKRTEALLWQQSEELKSAQSELAAQEEELRQGFHELYLNEEKIRQHEELSRLVAEGANDALWVWDMVTDALVVSERGRELLGLPEHVVNTKEKWKQLIHPEDLPHMLDKLEEHLSGCNSFYGAEYRIASPEGGYRWVLSRGKVMFDSQGQPVRMAGSYTDITERKYKEEKIKHMAYYDALTGLANRELLTETVNQALAAARQDGSQGAVLFIDIDNFKQINDTYGHSWGDKLLVNISGKLTALVYEAGMVARWGGDEIIIFLPKINKTEEFAAYADKIMRLLEKPILVNEHVFYITASVGVALYPMHGDNIDELLRNADTAMYLAKNSGKRTYMMFNKTMHEAVVEKTLMEARLRRTLEQQELRLLYQPQINANSGRVEGFEALLRWESPDYGLVAPPKFISLAEETGLIVEMGNWVLEQACRFSRQLHAGGSGWLYTAVNISVVQLMQEDFVEKVISVLAETGVPPQYLELEITESVLMERFEENIRKLEALRELGVRIALDDFGSGYSSLTYLKKLPIAALKMDKAFVDDIAVGGVDAAITGSIIELAHQMGLQVVAEGVENGDQLRYLREKKCDIIQGYIISRPLPPEAFIVWLQQHGGLLGGRQEAGHSWATYYEG</sequence>
<evidence type="ECO:0000313" key="7">
    <source>
        <dbReference type="EMBL" id="CVK19076.1"/>
    </source>
</evidence>
<dbReference type="InterPro" id="IPR013655">
    <property type="entry name" value="PAS_fold_3"/>
</dbReference>
<dbReference type="PANTHER" id="PTHR44757:SF2">
    <property type="entry name" value="BIOFILM ARCHITECTURE MAINTENANCE PROTEIN MBAA"/>
    <property type="match status" value="1"/>
</dbReference>
<dbReference type="PROSITE" id="PS50113">
    <property type="entry name" value="PAC"/>
    <property type="match status" value="1"/>
</dbReference>
<dbReference type="SUPFAM" id="SSF55073">
    <property type="entry name" value="Nucleotide cyclase"/>
    <property type="match status" value="1"/>
</dbReference>
<feature type="domain" description="PAS" evidence="3">
    <location>
        <begin position="75"/>
        <end position="146"/>
    </location>
</feature>
<dbReference type="Pfam" id="PF08447">
    <property type="entry name" value="PAS_3"/>
    <property type="match status" value="1"/>
</dbReference>
<dbReference type="CDD" id="cd01949">
    <property type="entry name" value="GGDEF"/>
    <property type="match status" value="1"/>
</dbReference>
<dbReference type="SMART" id="SM00052">
    <property type="entry name" value="EAL"/>
    <property type="match status" value="1"/>
</dbReference>
<dbReference type="InterPro" id="IPR001633">
    <property type="entry name" value="EAL_dom"/>
</dbReference>
<evidence type="ECO:0000259" key="6">
    <source>
        <dbReference type="PROSITE" id="PS50887"/>
    </source>
</evidence>
<dbReference type="NCBIfam" id="TIGR00254">
    <property type="entry name" value="GGDEF"/>
    <property type="match status" value="1"/>
</dbReference>
<evidence type="ECO:0000256" key="1">
    <source>
        <dbReference type="SAM" id="Coils"/>
    </source>
</evidence>
<protein>
    <submittedName>
        <fullName evidence="7">Phytochrome-like protein cph2</fullName>
    </submittedName>
</protein>
<dbReference type="SMART" id="SM00086">
    <property type="entry name" value="PAC"/>
    <property type="match status" value="1"/>
</dbReference>
<dbReference type="InterPro" id="IPR043128">
    <property type="entry name" value="Rev_trsase/Diguanyl_cyclase"/>
</dbReference>
<keyword evidence="8" id="KW-1185">Reference proteome</keyword>
<dbReference type="CDD" id="cd01948">
    <property type="entry name" value="EAL"/>
    <property type="match status" value="1"/>
</dbReference>
<evidence type="ECO:0000313" key="8">
    <source>
        <dbReference type="Proteomes" id="UP000245702"/>
    </source>
</evidence>
<dbReference type="InterPro" id="IPR035919">
    <property type="entry name" value="EAL_sf"/>
</dbReference>
<dbReference type="PROSITE" id="PS50887">
    <property type="entry name" value="GGDEF"/>
    <property type="match status" value="1"/>
</dbReference>
<gene>
    <name evidence="7" type="primary">cph2_5</name>
    <name evidence="7" type="ORF">SSPH_01722</name>
</gene>
<evidence type="ECO:0000259" key="5">
    <source>
        <dbReference type="PROSITE" id="PS50883"/>
    </source>
</evidence>
<dbReference type="InterPro" id="IPR052155">
    <property type="entry name" value="Biofilm_reg_signaling"/>
</dbReference>
<organism evidence="7 8">
    <name type="scientific">Sporomusa sphaeroides DSM 2875</name>
    <dbReference type="NCBI Taxonomy" id="1337886"/>
    <lineage>
        <taxon>Bacteria</taxon>
        <taxon>Bacillati</taxon>
        <taxon>Bacillota</taxon>
        <taxon>Negativicutes</taxon>
        <taxon>Selenomonadales</taxon>
        <taxon>Sporomusaceae</taxon>
        <taxon>Sporomusa</taxon>
    </lineage>
</organism>
<dbReference type="SUPFAM" id="SSF55785">
    <property type="entry name" value="PYP-like sensor domain (PAS domain)"/>
    <property type="match status" value="1"/>
</dbReference>
<accession>A0ABP2C675</accession>
<dbReference type="InterPro" id="IPR000014">
    <property type="entry name" value="PAS"/>
</dbReference>
<dbReference type="RefSeq" id="WP_075752146.1">
    <property type="nucleotide sequence ID" value="NZ_CP146991.1"/>
</dbReference>
<dbReference type="Gene3D" id="3.20.20.450">
    <property type="entry name" value="EAL domain"/>
    <property type="match status" value="1"/>
</dbReference>
<reference evidence="7 8" key="1">
    <citation type="submission" date="2016-01" db="EMBL/GenBank/DDBJ databases">
        <authorList>
            <person name="Brown R."/>
        </authorList>
    </citation>
    <scope>NUCLEOTIDE SEQUENCE [LARGE SCALE GENOMIC DNA]</scope>
    <source>
        <strain evidence="7">Sporomusa sphaeroides DSM 2875</strain>
    </source>
</reference>
<name>A0ABP2C675_9FIRM</name>